<dbReference type="GO" id="GO:0016903">
    <property type="term" value="F:oxidoreductase activity, acting on the aldehyde or oxo group of donors"/>
    <property type="evidence" value="ECO:0007669"/>
    <property type="project" value="InterPro"/>
</dbReference>
<dbReference type="Pfam" id="PF01558">
    <property type="entry name" value="POR"/>
    <property type="match status" value="1"/>
</dbReference>
<gene>
    <name evidence="3" type="ORF">K8W16_08675</name>
</gene>
<dbReference type="InterPro" id="IPR052554">
    <property type="entry name" value="2-oxoglutarate_synth_KorC"/>
</dbReference>
<dbReference type="PANTHER" id="PTHR42730">
    <property type="entry name" value="2-OXOGLUTARATE SYNTHASE SUBUNIT KORC"/>
    <property type="match status" value="1"/>
</dbReference>
<keyword evidence="1" id="KW-0560">Oxidoreductase</keyword>
<dbReference type="EMBL" id="DYZA01000172">
    <property type="protein sequence ID" value="HJD97703.1"/>
    <property type="molecule type" value="Genomic_DNA"/>
</dbReference>
<comment type="caution">
    <text evidence="3">The sequence shown here is derived from an EMBL/GenBank/DDBJ whole genome shotgun (WGS) entry which is preliminary data.</text>
</comment>
<name>A0A921AX17_9BACT</name>
<evidence type="ECO:0000256" key="1">
    <source>
        <dbReference type="ARBA" id="ARBA00023002"/>
    </source>
</evidence>
<evidence type="ECO:0000313" key="4">
    <source>
        <dbReference type="Proteomes" id="UP000698963"/>
    </source>
</evidence>
<dbReference type="InterPro" id="IPR019752">
    <property type="entry name" value="Pyrv/ketoisovalerate_OxRed_cat"/>
</dbReference>
<evidence type="ECO:0000259" key="2">
    <source>
        <dbReference type="Pfam" id="PF01558"/>
    </source>
</evidence>
<dbReference type="Proteomes" id="UP000698963">
    <property type="component" value="Unassembled WGS sequence"/>
</dbReference>
<organism evidence="3 4">
    <name type="scientific">Mailhella massiliensis</name>
    <dbReference type="NCBI Taxonomy" id="1903261"/>
    <lineage>
        <taxon>Bacteria</taxon>
        <taxon>Pseudomonadati</taxon>
        <taxon>Thermodesulfobacteriota</taxon>
        <taxon>Desulfovibrionia</taxon>
        <taxon>Desulfovibrionales</taxon>
        <taxon>Desulfovibrionaceae</taxon>
        <taxon>Mailhella</taxon>
    </lineage>
</organism>
<proteinExistence type="predicted"/>
<accession>A0A921AX17</accession>
<reference evidence="3" key="2">
    <citation type="submission" date="2021-09" db="EMBL/GenBank/DDBJ databases">
        <authorList>
            <person name="Gilroy R."/>
        </authorList>
    </citation>
    <scope>NUCLEOTIDE SEQUENCE</scope>
    <source>
        <strain evidence="3">ChiGjej2B2-19336</strain>
    </source>
</reference>
<dbReference type="AlphaFoldDB" id="A0A921AX17"/>
<evidence type="ECO:0000313" key="3">
    <source>
        <dbReference type="EMBL" id="HJD97703.1"/>
    </source>
</evidence>
<reference evidence="3" key="1">
    <citation type="journal article" date="2021" name="PeerJ">
        <title>Extensive microbial diversity within the chicken gut microbiome revealed by metagenomics and culture.</title>
        <authorList>
            <person name="Gilroy R."/>
            <person name="Ravi A."/>
            <person name="Getino M."/>
            <person name="Pursley I."/>
            <person name="Horton D.L."/>
            <person name="Alikhan N.F."/>
            <person name="Baker D."/>
            <person name="Gharbi K."/>
            <person name="Hall N."/>
            <person name="Watson M."/>
            <person name="Adriaenssens E.M."/>
            <person name="Foster-Nyarko E."/>
            <person name="Jarju S."/>
            <person name="Secka A."/>
            <person name="Antonio M."/>
            <person name="Oren A."/>
            <person name="Chaudhuri R.R."/>
            <person name="La Ragione R."/>
            <person name="Hildebrand F."/>
            <person name="Pallen M.J."/>
        </authorList>
    </citation>
    <scope>NUCLEOTIDE SEQUENCE</scope>
    <source>
        <strain evidence="3">ChiGjej2B2-19336</strain>
    </source>
</reference>
<dbReference type="InterPro" id="IPR002869">
    <property type="entry name" value="Pyrv_flavodox_OxRed_cen"/>
</dbReference>
<dbReference type="Gene3D" id="3.40.920.10">
    <property type="entry name" value="Pyruvate-ferredoxin oxidoreductase, PFOR, domain III"/>
    <property type="match status" value="1"/>
</dbReference>
<sequence length="182" mass="19445">MEKYRFLLSGSGGQGIITMAILLAEAAAIYDNLTAVQSQVYGPEARGGATRSDVIISDSPILFPKVTQPGILVALNQSSFMKYGNLIRPGGLLLTDSHLVYAARDLDVRHIALPLHETVLRELGGAQSLNICTLGALVALTRAVRPESVEKVLARRFPAAVESNLKALRLGLALGEGARDRL</sequence>
<protein>
    <submittedName>
        <fullName evidence="3">2-oxoacid:acceptor oxidoreductase family protein</fullName>
    </submittedName>
</protein>
<dbReference type="PANTHER" id="PTHR42730:SF1">
    <property type="entry name" value="2-OXOGLUTARATE SYNTHASE SUBUNIT KORC"/>
    <property type="match status" value="1"/>
</dbReference>
<feature type="domain" description="Pyruvate/ketoisovalerate oxidoreductase catalytic" evidence="2">
    <location>
        <begin position="12"/>
        <end position="172"/>
    </location>
</feature>
<dbReference type="SUPFAM" id="SSF53323">
    <property type="entry name" value="Pyruvate-ferredoxin oxidoreductase, PFOR, domain III"/>
    <property type="match status" value="1"/>
</dbReference>
<dbReference type="RefSeq" id="WP_304122751.1">
    <property type="nucleotide sequence ID" value="NZ_DYZA01000172.1"/>
</dbReference>